<dbReference type="GO" id="GO:0006897">
    <property type="term" value="P:endocytosis"/>
    <property type="evidence" value="ECO:0007669"/>
    <property type="project" value="TreeGrafter"/>
</dbReference>
<dbReference type="Gene3D" id="1.25.40.720">
    <property type="entry name" value="Telomere length regulation protein 2, C-terminal domain"/>
    <property type="match status" value="2"/>
</dbReference>
<dbReference type="PROSITE" id="PS50942">
    <property type="entry name" value="ENTH"/>
    <property type="match status" value="1"/>
</dbReference>
<dbReference type="GO" id="GO:0005543">
    <property type="term" value="F:phospholipid binding"/>
    <property type="evidence" value="ECO:0007669"/>
    <property type="project" value="TreeGrafter"/>
</dbReference>
<dbReference type="InterPro" id="IPR038528">
    <property type="entry name" value="TEL2_C_sf"/>
</dbReference>
<dbReference type="GO" id="GO:0030276">
    <property type="term" value="F:clathrin binding"/>
    <property type="evidence" value="ECO:0007669"/>
    <property type="project" value="TreeGrafter"/>
</dbReference>
<dbReference type="InterPro" id="IPR008942">
    <property type="entry name" value="ENTH_VHS"/>
</dbReference>
<feature type="compositionally biased region" description="Low complexity" evidence="1">
    <location>
        <begin position="371"/>
        <end position="382"/>
    </location>
</feature>
<feature type="compositionally biased region" description="Gly residues" evidence="1">
    <location>
        <begin position="176"/>
        <end position="186"/>
    </location>
</feature>
<accession>A0A8S9XJA2</accession>
<dbReference type="Gene3D" id="1.25.40.90">
    <property type="match status" value="1"/>
</dbReference>
<dbReference type="FunFam" id="1.25.40.90:FF:000006">
    <property type="entry name" value="Clathrin interactor 1"/>
    <property type="match status" value="1"/>
</dbReference>
<feature type="compositionally biased region" description="Basic and acidic residues" evidence="1">
    <location>
        <begin position="188"/>
        <end position="212"/>
    </location>
</feature>
<feature type="region of interest" description="Disordered" evidence="1">
    <location>
        <begin position="956"/>
        <end position="986"/>
    </location>
</feature>
<dbReference type="CDD" id="cd16989">
    <property type="entry name" value="ENTH_EpsinR"/>
    <property type="match status" value="1"/>
</dbReference>
<dbReference type="GO" id="GO:0005886">
    <property type="term" value="C:plasma membrane"/>
    <property type="evidence" value="ECO:0007669"/>
    <property type="project" value="TreeGrafter"/>
</dbReference>
<dbReference type="EMBL" id="WIXP02000006">
    <property type="protein sequence ID" value="KAF6209130.1"/>
    <property type="molecule type" value="Genomic_DNA"/>
</dbReference>
<feature type="region of interest" description="Disordered" evidence="1">
    <location>
        <begin position="170"/>
        <end position="468"/>
    </location>
</feature>
<feature type="compositionally biased region" description="Polar residues" evidence="1">
    <location>
        <begin position="425"/>
        <end position="467"/>
    </location>
</feature>
<evidence type="ECO:0000313" key="3">
    <source>
        <dbReference type="EMBL" id="KAF6209130.1"/>
    </source>
</evidence>
<dbReference type="InterPro" id="IPR013809">
    <property type="entry name" value="ENTH"/>
</dbReference>
<keyword evidence="4" id="KW-1185">Reference proteome</keyword>
<proteinExistence type="predicted"/>
<dbReference type="Proteomes" id="UP000466442">
    <property type="component" value="Unassembled WGS sequence"/>
</dbReference>
<gene>
    <name evidence="3" type="ORF">GE061_014874</name>
</gene>
<sequence length="1305" mass="144236">MWKVRELADKVTNVVMNYTEVEAKVREATNDDAWGPTGALMLEVAQATFTFEHFPEVMTMLWKRMLQDNKKNWRRTYKSLLLLNYLVRNGSERVVTSSREHIYDLRGLENYVYVDEFGKDQGINIRHKVKELIDFIQDDDKLREERKKAKKNKDKYIGLSSDAMGLKGIGERWENSGGGGGGGGGNREMYDWSESSRRDDYDNSDDGERYDSEGEVPVPGRRMASAKEYHDAADNSSGNSNDEPKRTWANPGLSAAASIPPALKKPNGSSPAKKPSTPSRKVDLGAASTFGKVELPAPILEPPSTKASSNLIEDLGDDLFGESKPSANPSSDFGDFANAFPSPAATSEASEPVSKDDFADFSSAFSGKESAPATPAPIGTTPFPRPPSTGWPSVPAPSAQSSSLVNGAPSDPSSNSDLLMGLSVAQPSMSGPTSVGPMTSSIPPMFQTSSPFGQGTPSMSGSQSLPLSGNPLDEIDAIPMGVVKSERSRVDSAARDCIDAISQVSSLQEAEPHLSKLARLLPGYTEQKMLGLDEEVEDYEEFGNGSYAALLQRTLSLKGFHDSPTIKRIFVCDGSSLNMFSESLHHLIESLKDSHFPSNKTDSIINLMHSLVTSDALVTVVIRCCTQNFGHPVKKSRFESVFDQVCQNVASLPERIANKTLGRFSEKFSLENYGSALLSQVIKVLSILNEVRKFVPVDSKPTAALLGKLSSCILIDRNRENIVSILDNWVTTKSDFAQLINDVLINLKQTYVERFAVSILQYSSRSEELLGPKLVEVSPAWKYVICKKLPYLFFSNDICFITNLVKYLDSTQMLIPMMKQMISVWGDRSALNHTPYHQHLYLTRMIILAVKLVGERIKEDNKLSDDLIGEMSHAIPNHLESLLPNVRVIGMVTGEMVINAIKRADSENILKFDYNQINSEQAQLAEELKNLDFIVLDNIKTCSEVLESLKITEKTYSSRESDKGEKNDEELDSDDDFEPYDLSNDVKSSVNKQPKYLRDLMEGLVETKDVDVFVESVTIAPSLISRQLGKDDSSLALEFVQLFATLNENFHCDNFEQLRFEALVSTIMAFPGPCAEYVCSQFHAPVGKYAISTRMLLLEAIRAAAIELSKVDSTEKSSFTAAGKSIELKIIGKTRRIASTTVIKEGIENKFSKVAGSFFYPLIRGKHQNFLVLYQPTQSSHDDTSILLEGLLKTLAVVLVSAQNIGYESLKMAIELLEGVWLLRFHPSSSIIHAVVICVAAVGTAVPTNLIDKILDDLIECREWLNTVVKSQADQSVRVLAQEVSMYLSHKVSEFFSLNKNLLDF</sequence>
<dbReference type="GO" id="GO:0030125">
    <property type="term" value="C:clathrin vesicle coat"/>
    <property type="evidence" value="ECO:0007669"/>
    <property type="project" value="TreeGrafter"/>
</dbReference>
<dbReference type="Pfam" id="PF10193">
    <property type="entry name" value="Telomere_reg-2"/>
    <property type="match status" value="1"/>
</dbReference>
<dbReference type="InterPro" id="IPR019337">
    <property type="entry name" value="Telomere_length_regulation_dom"/>
</dbReference>
<dbReference type="OrthoDB" id="4033880at2759"/>
<feature type="compositionally biased region" description="Low complexity" evidence="1">
    <location>
        <begin position="392"/>
        <end position="403"/>
    </location>
</feature>
<feature type="compositionally biased region" description="Acidic residues" evidence="1">
    <location>
        <begin position="967"/>
        <end position="979"/>
    </location>
</feature>
<dbReference type="PANTHER" id="PTHR12276">
    <property type="entry name" value="EPSIN/ENT-RELATED"/>
    <property type="match status" value="1"/>
</dbReference>
<dbReference type="SUPFAM" id="SSF48464">
    <property type="entry name" value="ENTH/VHS domain"/>
    <property type="match status" value="1"/>
</dbReference>
<evidence type="ECO:0000256" key="1">
    <source>
        <dbReference type="SAM" id="MobiDB-lite"/>
    </source>
</evidence>
<dbReference type="Pfam" id="PF01417">
    <property type="entry name" value="ENTH"/>
    <property type="match status" value="1"/>
</dbReference>
<feature type="compositionally biased region" description="Basic and acidic residues" evidence="1">
    <location>
        <begin position="956"/>
        <end position="966"/>
    </location>
</feature>
<feature type="domain" description="ENTH" evidence="2">
    <location>
        <begin position="13"/>
        <end position="146"/>
    </location>
</feature>
<name>A0A8S9XJA2_APOLU</name>
<protein>
    <recommendedName>
        <fullName evidence="2">ENTH domain-containing protein</fullName>
    </recommendedName>
</protein>
<organism evidence="3 4">
    <name type="scientific">Apolygus lucorum</name>
    <name type="common">Small green plant bug</name>
    <name type="synonym">Lygocoris lucorum</name>
    <dbReference type="NCBI Taxonomy" id="248454"/>
    <lineage>
        <taxon>Eukaryota</taxon>
        <taxon>Metazoa</taxon>
        <taxon>Ecdysozoa</taxon>
        <taxon>Arthropoda</taxon>
        <taxon>Hexapoda</taxon>
        <taxon>Insecta</taxon>
        <taxon>Pterygota</taxon>
        <taxon>Neoptera</taxon>
        <taxon>Paraneoptera</taxon>
        <taxon>Hemiptera</taxon>
        <taxon>Heteroptera</taxon>
        <taxon>Panheteroptera</taxon>
        <taxon>Cimicomorpha</taxon>
        <taxon>Miridae</taxon>
        <taxon>Mirini</taxon>
        <taxon>Apolygus</taxon>
    </lineage>
</organism>
<dbReference type="GO" id="GO:0005768">
    <property type="term" value="C:endosome"/>
    <property type="evidence" value="ECO:0007669"/>
    <property type="project" value="TreeGrafter"/>
</dbReference>
<evidence type="ECO:0000259" key="2">
    <source>
        <dbReference type="PROSITE" id="PS50942"/>
    </source>
</evidence>
<dbReference type="PANTHER" id="PTHR12276:SF45">
    <property type="entry name" value="CLATHRIN INTERACTOR 1"/>
    <property type="match status" value="1"/>
</dbReference>
<evidence type="ECO:0000313" key="4">
    <source>
        <dbReference type="Proteomes" id="UP000466442"/>
    </source>
</evidence>
<reference evidence="3" key="1">
    <citation type="journal article" date="2021" name="Mol. Ecol. Resour.">
        <title>Apolygus lucorum genome provides insights into omnivorousness and mesophyll feeding.</title>
        <authorList>
            <person name="Liu Y."/>
            <person name="Liu H."/>
            <person name="Wang H."/>
            <person name="Huang T."/>
            <person name="Liu B."/>
            <person name="Yang B."/>
            <person name="Yin L."/>
            <person name="Li B."/>
            <person name="Zhang Y."/>
            <person name="Zhang S."/>
            <person name="Jiang F."/>
            <person name="Zhang X."/>
            <person name="Ren Y."/>
            <person name="Wang B."/>
            <person name="Wang S."/>
            <person name="Lu Y."/>
            <person name="Wu K."/>
            <person name="Fan W."/>
            <person name="Wang G."/>
        </authorList>
    </citation>
    <scope>NUCLEOTIDE SEQUENCE</scope>
    <source>
        <strain evidence="3">12Hb</strain>
    </source>
</reference>
<dbReference type="SMART" id="SM00273">
    <property type="entry name" value="ENTH"/>
    <property type="match status" value="1"/>
</dbReference>
<comment type="caution">
    <text evidence="3">The sequence shown here is derived from an EMBL/GenBank/DDBJ whole genome shotgun (WGS) entry which is preliminary data.</text>
</comment>